<dbReference type="GO" id="GO:0005764">
    <property type="term" value="C:lysosome"/>
    <property type="evidence" value="ECO:0007669"/>
    <property type="project" value="TreeGrafter"/>
</dbReference>
<evidence type="ECO:0000256" key="7">
    <source>
        <dbReference type="ARBA" id="ARBA00066729"/>
    </source>
</evidence>
<feature type="active site" description="Nucleophile" evidence="11">
    <location>
        <position position="117"/>
    </location>
</feature>
<keyword evidence="4" id="KW-0068">Autocatalytic cleavage</keyword>
<evidence type="ECO:0000313" key="14">
    <source>
        <dbReference type="EMBL" id="KAJ8914617.1"/>
    </source>
</evidence>
<keyword evidence="15" id="KW-1185">Reference proteome</keyword>
<evidence type="ECO:0000256" key="11">
    <source>
        <dbReference type="PIRSR" id="PIRSR600246-1"/>
    </source>
</evidence>
<organism evidence="14 15">
    <name type="scientific">Exocentrus adspersus</name>
    <dbReference type="NCBI Taxonomy" id="1586481"/>
    <lineage>
        <taxon>Eukaryota</taxon>
        <taxon>Metazoa</taxon>
        <taxon>Ecdysozoa</taxon>
        <taxon>Arthropoda</taxon>
        <taxon>Hexapoda</taxon>
        <taxon>Insecta</taxon>
        <taxon>Pterygota</taxon>
        <taxon>Neoptera</taxon>
        <taxon>Endopterygota</taxon>
        <taxon>Coleoptera</taxon>
        <taxon>Polyphaga</taxon>
        <taxon>Cucujiformia</taxon>
        <taxon>Chrysomeloidea</taxon>
        <taxon>Cerambycidae</taxon>
        <taxon>Lamiinae</taxon>
        <taxon>Acanthocinini</taxon>
        <taxon>Exocentrus</taxon>
    </lineage>
</organism>
<keyword evidence="3" id="KW-0378">Hydrolase</keyword>
<dbReference type="Proteomes" id="UP001159042">
    <property type="component" value="Unassembled WGS sequence"/>
</dbReference>
<dbReference type="EMBL" id="JANEYG010000067">
    <property type="protein sequence ID" value="KAJ8914617.1"/>
    <property type="molecule type" value="Genomic_DNA"/>
</dbReference>
<evidence type="ECO:0000313" key="15">
    <source>
        <dbReference type="Proteomes" id="UP001159042"/>
    </source>
</evidence>
<dbReference type="GO" id="GO:0003948">
    <property type="term" value="F:N4-(beta-N-acetylglucosaminyl)-L-asparaginase activity"/>
    <property type="evidence" value="ECO:0007669"/>
    <property type="project" value="UniProtKB-EC"/>
</dbReference>
<evidence type="ECO:0000256" key="8">
    <source>
        <dbReference type="ARBA" id="ARBA00078726"/>
    </source>
</evidence>
<dbReference type="FunFam" id="3.60.20.30:FF:000003">
    <property type="entry name" value="N(4)-(Beta-N-acetylglucosaminyl)-L-asparaginase isoform X1"/>
    <property type="match status" value="1"/>
</dbReference>
<comment type="function">
    <text evidence="6">Cleaves the GlcNAc-Asn bond which joins oligosaccharides to the peptide of asparagine-linked glycoproteins.</text>
</comment>
<evidence type="ECO:0000256" key="13">
    <source>
        <dbReference type="PIRSR" id="PIRSR600246-3"/>
    </source>
</evidence>
<name>A0AAV8VKX7_9CUCU</name>
<comment type="similarity">
    <text evidence="1">Belongs to the Ntn-hydrolase family.</text>
</comment>
<reference evidence="14 15" key="1">
    <citation type="journal article" date="2023" name="Insect Mol. Biol.">
        <title>Genome sequencing provides insights into the evolution of gene families encoding plant cell wall-degrading enzymes in longhorned beetles.</title>
        <authorList>
            <person name="Shin N.R."/>
            <person name="Okamura Y."/>
            <person name="Kirsch R."/>
            <person name="Pauchet Y."/>
        </authorList>
    </citation>
    <scope>NUCLEOTIDE SEQUENCE [LARGE SCALE GENOMIC DNA]</scope>
    <source>
        <strain evidence="14">EAD_L_NR</strain>
    </source>
</reference>
<dbReference type="SUPFAM" id="SSF56235">
    <property type="entry name" value="N-terminal nucleophile aminohydrolases (Ntn hydrolases)"/>
    <property type="match status" value="1"/>
</dbReference>
<dbReference type="InterPro" id="IPR000246">
    <property type="entry name" value="Peptidase_T2"/>
</dbReference>
<evidence type="ECO:0000256" key="9">
    <source>
        <dbReference type="ARBA" id="ARBA00079301"/>
    </source>
</evidence>
<dbReference type="InterPro" id="IPR029055">
    <property type="entry name" value="Ntn_hydrolases_N"/>
</dbReference>
<dbReference type="CDD" id="cd04513">
    <property type="entry name" value="Glycosylasparaginase"/>
    <property type="match status" value="1"/>
</dbReference>
<dbReference type="EC" id="3.5.1.26" evidence="7"/>
<dbReference type="PANTHER" id="PTHR10188">
    <property type="entry name" value="L-ASPARAGINASE"/>
    <property type="match status" value="1"/>
</dbReference>
<keyword evidence="2" id="KW-0645">Protease</keyword>
<evidence type="ECO:0000256" key="12">
    <source>
        <dbReference type="PIRSR" id="PIRSR600246-2"/>
    </source>
</evidence>
<evidence type="ECO:0000256" key="1">
    <source>
        <dbReference type="ARBA" id="ARBA00010872"/>
    </source>
</evidence>
<dbReference type="AlphaFoldDB" id="A0AAV8VKX7"/>
<evidence type="ECO:0000256" key="10">
    <source>
        <dbReference type="ARBA" id="ARBA00080645"/>
    </source>
</evidence>
<feature type="binding site" evidence="12">
    <location>
        <begin position="168"/>
        <end position="171"/>
    </location>
    <ligand>
        <name>substrate</name>
    </ligand>
</feature>
<dbReference type="Pfam" id="PF01112">
    <property type="entry name" value="Asparaginase_2"/>
    <property type="match status" value="1"/>
</dbReference>
<comment type="caution">
    <text evidence="14">The sequence shown here is derived from an EMBL/GenBank/DDBJ whole genome shotgun (WGS) entry which is preliminary data.</text>
</comment>
<feature type="binding site" evidence="12">
    <location>
        <begin position="145"/>
        <end position="148"/>
    </location>
    <ligand>
        <name>substrate</name>
    </ligand>
</feature>
<feature type="site" description="Cleavage; by autolysis" evidence="13">
    <location>
        <begin position="116"/>
        <end position="117"/>
    </location>
</feature>
<gene>
    <name evidence="14" type="ORF">NQ315_015354</name>
</gene>
<evidence type="ECO:0000256" key="6">
    <source>
        <dbReference type="ARBA" id="ARBA00053295"/>
    </source>
</evidence>
<dbReference type="PANTHER" id="PTHR10188:SF6">
    <property type="entry name" value="N(4)-(BETA-N-ACETYLGLUCOSAMINYL)-L-ASPARAGINASE"/>
    <property type="match status" value="1"/>
</dbReference>
<accession>A0AAV8VKX7</accession>
<evidence type="ECO:0000256" key="3">
    <source>
        <dbReference type="ARBA" id="ARBA00022801"/>
    </source>
</evidence>
<evidence type="ECO:0000256" key="2">
    <source>
        <dbReference type="ARBA" id="ARBA00022670"/>
    </source>
</evidence>
<dbReference type="GO" id="GO:0006508">
    <property type="term" value="P:proteolysis"/>
    <property type="evidence" value="ECO:0007669"/>
    <property type="project" value="UniProtKB-KW"/>
</dbReference>
<evidence type="ECO:0000256" key="4">
    <source>
        <dbReference type="ARBA" id="ARBA00022813"/>
    </source>
</evidence>
<protein>
    <recommendedName>
        <fullName evidence="7">N(4)-(beta-N-acetylglucosaminyl)-L-asparaginase</fullName>
        <ecNumber evidence="7">3.5.1.26</ecNumber>
    </recommendedName>
    <alternativeName>
        <fullName evidence="9">Aspartylglucosaminidase</fullName>
    </alternativeName>
    <alternativeName>
        <fullName evidence="8">Glycosylasparaginase</fullName>
    </alternativeName>
    <alternativeName>
        <fullName evidence="10">N4-(N-acetyl-beta-glucosaminyl)-L-asparagine amidase</fullName>
    </alternativeName>
</protein>
<proteinExistence type="inferred from homology"/>
<comment type="catalytic activity">
    <reaction evidence="5">
        <text>N(4)-(beta-N-acetyl-D-glucosaminyl)-L-asparagine + H2O = N-acetyl-beta-D-glucosaminylamine + L-aspartate + H(+)</text>
        <dbReference type="Rhea" id="RHEA:11544"/>
        <dbReference type="ChEBI" id="CHEBI:15377"/>
        <dbReference type="ChEBI" id="CHEBI:15378"/>
        <dbReference type="ChEBI" id="CHEBI:15947"/>
        <dbReference type="ChEBI" id="CHEBI:29991"/>
        <dbReference type="ChEBI" id="CHEBI:58080"/>
        <dbReference type="EC" id="3.5.1.26"/>
    </reaction>
</comment>
<sequence length="284" mass="31030">MYKHFFRNKMDAGAVGGLRRVKDAISVARHVLDYSEHSLLVGDLAVNYAKNFGFIEESLQTNYSLELWNNWKANNCQPNFWKNVEPDSNSHCGPYNASTVTYDPLPGKFIDSENHDTIGMIVISQDGHIAAGTSTNGLRFKFPGRVGDSPIPGAGAYADSEYGAACATGNGDIMMRFLPTFLAVERLRQGATPAEAAHSSIARIAEKYPSFSGAIIVVDKNGNIGADCNGMEDFYFSVANEQYPDSTLDFVVCDHNHNNSGHLLTPFSISSVIVLLVQYIITIC</sequence>
<dbReference type="Gene3D" id="3.60.20.30">
    <property type="entry name" value="(Glycosyl)asparaginase"/>
    <property type="match status" value="1"/>
</dbReference>
<dbReference type="GO" id="GO:0008233">
    <property type="term" value="F:peptidase activity"/>
    <property type="evidence" value="ECO:0007669"/>
    <property type="project" value="UniProtKB-KW"/>
</dbReference>
<evidence type="ECO:0000256" key="5">
    <source>
        <dbReference type="ARBA" id="ARBA00050421"/>
    </source>
</evidence>